<dbReference type="AlphaFoldDB" id="A0A8S1QCH4"/>
<proteinExistence type="predicted"/>
<name>A0A8S1QCH4_9CILI</name>
<organism evidence="1 2">
    <name type="scientific">Paramecium sonneborni</name>
    <dbReference type="NCBI Taxonomy" id="65129"/>
    <lineage>
        <taxon>Eukaryota</taxon>
        <taxon>Sar</taxon>
        <taxon>Alveolata</taxon>
        <taxon>Ciliophora</taxon>
        <taxon>Intramacronucleata</taxon>
        <taxon>Oligohymenophorea</taxon>
        <taxon>Peniculida</taxon>
        <taxon>Parameciidae</taxon>
        <taxon>Paramecium</taxon>
    </lineage>
</organism>
<comment type="caution">
    <text evidence="1">The sequence shown here is derived from an EMBL/GenBank/DDBJ whole genome shotgun (WGS) entry which is preliminary data.</text>
</comment>
<dbReference type="Proteomes" id="UP000692954">
    <property type="component" value="Unassembled WGS sequence"/>
</dbReference>
<reference evidence="1" key="1">
    <citation type="submission" date="2021-01" db="EMBL/GenBank/DDBJ databases">
        <authorList>
            <consortium name="Genoscope - CEA"/>
            <person name="William W."/>
        </authorList>
    </citation>
    <scope>NUCLEOTIDE SEQUENCE</scope>
</reference>
<gene>
    <name evidence="1" type="ORF">PSON_ATCC_30995.1.T1030098</name>
</gene>
<dbReference type="EMBL" id="CAJJDN010000103">
    <property type="protein sequence ID" value="CAD8113392.1"/>
    <property type="molecule type" value="Genomic_DNA"/>
</dbReference>
<protein>
    <submittedName>
        <fullName evidence="1">Uncharacterized protein</fullName>
    </submittedName>
</protein>
<accession>A0A8S1QCH4</accession>
<keyword evidence="2" id="KW-1185">Reference proteome</keyword>
<evidence type="ECO:0000313" key="1">
    <source>
        <dbReference type="EMBL" id="CAD8113392.1"/>
    </source>
</evidence>
<evidence type="ECO:0000313" key="2">
    <source>
        <dbReference type="Proteomes" id="UP000692954"/>
    </source>
</evidence>
<sequence length="56" mass="6817">MIPISNRNPLNETLQYLPHFIAYNDQQVMFQILLLCHEKQRLVQFSLFQFFQKKGF</sequence>